<sequence>MCLIRPCVAVLAMLLAGCNAATPTQPASSSAPETTASAQDQRLPDASQSNTAAPSRTIDAASSQRQSQANPVQSGFDQLSGRLTLLQEQVLQLRTDSQRLLEQNQMLLNRLQLLSTEPEATNDPDSAKPATDGAASEQLDAAIGQLMQMLNQMEMPSDEGGQFGIATTYTRQGGWVLVRFDRRTGETWLADAGRWQPLADVDFMNLSSYRVLVHRADQDAKGYVAVRFDEQTGMTWWLNGNRWQEYEQ</sequence>
<gene>
    <name evidence="4" type="ORF">SAMN04487964_104170</name>
</gene>
<evidence type="ECO:0000256" key="2">
    <source>
        <dbReference type="SAM" id="MobiDB-lite"/>
    </source>
</evidence>
<keyword evidence="3" id="KW-0732">Signal</keyword>
<dbReference type="RefSeq" id="WP_239039591.1">
    <property type="nucleotide sequence ID" value="NZ_CP092123.1"/>
</dbReference>
<feature type="compositionally biased region" description="Low complexity" evidence="2">
    <location>
        <begin position="21"/>
        <end position="39"/>
    </location>
</feature>
<keyword evidence="5" id="KW-1185">Reference proteome</keyword>
<reference evidence="4 5" key="1">
    <citation type="submission" date="2017-05" db="EMBL/GenBank/DDBJ databases">
        <authorList>
            <person name="Varghese N."/>
            <person name="Submissions S."/>
        </authorList>
    </citation>
    <scope>NUCLEOTIDE SEQUENCE [LARGE SCALE GENOMIC DNA]</scope>
    <source>
        <strain evidence="4 5">CGMCC 1.7287</strain>
    </source>
</reference>
<proteinExistence type="predicted"/>
<feature type="coiled-coil region" evidence="1">
    <location>
        <begin position="83"/>
        <end position="117"/>
    </location>
</feature>
<comment type="caution">
    <text evidence="4">The sequence shown here is derived from an EMBL/GenBank/DDBJ whole genome shotgun (WGS) entry which is preliminary data.</text>
</comment>
<name>A0ABY1RZ78_9GAMM</name>
<dbReference type="PROSITE" id="PS51257">
    <property type="entry name" value="PROKAR_LIPOPROTEIN"/>
    <property type="match status" value="1"/>
</dbReference>
<dbReference type="EMBL" id="FXWV01000004">
    <property type="protein sequence ID" value="SMR73507.1"/>
    <property type="molecule type" value="Genomic_DNA"/>
</dbReference>
<feature type="compositionally biased region" description="Polar residues" evidence="2">
    <location>
        <begin position="46"/>
        <end position="75"/>
    </location>
</feature>
<evidence type="ECO:0000313" key="4">
    <source>
        <dbReference type="EMBL" id="SMR73507.1"/>
    </source>
</evidence>
<feature type="signal peptide" evidence="3">
    <location>
        <begin position="1"/>
        <end position="21"/>
    </location>
</feature>
<feature type="chain" id="PRO_5045266835" evidence="3">
    <location>
        <begin position="22"/>
        <end position="248"/>
    </location>
</feature>
<protein>
    <submittedName>
        <fullName evidence="4">Uncharacterized protein</fullName>
    </submittedName>
</protein>
<evidence type="ECO:0000256" key="1">
    <source>
        <dbReference type="SAM" id="Coils"/>
    </source>
</evidence>
<accession>A0ABY1RZ78</accession>
<evidence type="ECO:0000313" key="5">
    <source>
        <dbReference type="Proteomes" id="UP001159257"/>
    </source>
</evidence>
<keyword evidence="1" id="KW-0175">Coiled coil</keyword>
<evidence type="ECO:0000256" key="3">
    <source>
        <dbReference type="SAM" id="SignalP"/>
    </source>
</evidence>
<organism evidence="4 5">
    <name type="scientific">Marinobacterium sediminicola</name>
    <dbReference type="NCBI Taxonomy" id="518898"/>
    <lineage>
        <taxon>Bacteria</taxon>
        <taxon>Pseudomonadati</taxon>
        <taxon>Pseudomonadota</taxon>
        <taxon>Gammaproteobacteria</taxon>
        <taxon>Oceanospirillales</taxon>
        <taxon>Oceanospirillaceae</taxon>
        <taxon>Marinobacterium</taxon>
    </lineage>
</organism>
<feature type="region of interest" description="Disordered" evidence="2">
    <location>
        <begin position="21"/>
        <end position="75"/>
    </location>
</feature>
<dbReference type="Proteomes" id="UP001159257">
    <property type="component" value="Unassembled WGS sequence"/>
</dbReference>